<reference evidence="2" key="1">
    <citation type="submission" date="2022-07" db="EMBL/GenBank/DDBJ databases">
        <title>Chromosome-level genome of Muraenolepis orangiensis.</title>
        <authorList>
            <person name="Kim J."/>
        </authorList>
    </citation>
    <scope>NUCLEOTIDE SEQUENCE</scope>
    <source>
        <strain evidence="2">KU_S4_2022</strain>
        <tissue evidence="2">Muscle</tissue>
    </source>
</reference>
<sequence>MSWIFTDQWCSSCGDSGQQVRANVCASDEVRLAKVARKITGAGPGRSLGRGQEDHWGGARKITGAGPGRSLGRGQDQLNDVFNWHVLRKAHAGFSRPPPARRV</sequence>
<accession>A0A9Q0IBX2</accession>
<gene>
    <name evidence="2" type="ORF">NHX12_005282</name>
</gene>
<organism evidence="2 3">
    <name type="scientific">Muraenolepis orangiensis</name>
    <name type="common">Patagonian moray cod</name>
    <dbReference type="NCBI Taxonomy" id="630683"/>
    <lineage>
        <taxon>Eukaryota</taxon>
        <taxon>Metazoa</taxon>
        <taxon>Chordata</taxon>
        <taxon>Craniata</taxon>
        <taxon>Vertebrata</taxon>
        <taxon>Euteleostomi</taxon>
        <taxon>Actinopterygii</taxon>
        <taxon>Neopterygii</taxon>
        <taxon>Teleostei</taxon>
        <taxon>Neoteleostei</taxon>
        <taxon>Acanthomorphata</taxon>
        <taxon>Zeiogadaria</taxon>
        <taxon>Gadariae</taxon>
        <taxon>Gadiformes</taxon>
        <taxon>Muraenolepidoidei</taxon>
        <taxon>Muraenolepididae</taxon>
        <taxon>Muraenolepis</taxon>
    </lineage>
</organism>
<keyword evidence="3" id="KW-1185">Reference proteome</keyword>
<evidence type="ECO:0000256" key="1">
    <source>
        <dbReference type="SAM" id="MobiDB-lite"/>
    </source>
</evidence>
<feature type="region of interest" description="Disordered" evidence="1">
    <location>
        <begin position="41"/>
        <end position="76"/>
    </location>
</feature>
<dbReference type="EMBL" id="JANIIK010000112">
    <property type="protein sequence ID" value="KAJ3592944.1"/>
    <property type="molecule type" value="Genomic_DNA"/>
</dbReference>
<dbReference type="AlphaFoldDB" id="A0A9Q0IBX2"/>
<evidence type="ECO:0000313" key="2">
    <source>
        <dbReference type="EMBL" id="KAJ3592944.1"/>
    </source>
</evidence>
<evidence type="ECO:0000313" key="3">
    <source>
        <dbReference type="Proteomes" id="UP001148018"/>
    </source>
</evidence>
<comment type="caution">
    <text evidence="2">The sequence shown here is derived from an EMBL/GenBank/DDBJ whole genome shotgun (WGS) entry which is preliminary data.</text>
</comment>
<dbReference type="Proteomes" id="UP001148018">
    <property type="component" value="Unassembled WGS sequence"/>
</dbReference>
<proteinExistence type="predicted"/>
<name>A0A9Q0IBX2_9TELE</name>
<protein>
    <submittedName>
        <fullName evidence="2">Uncharacterized protein</fullName>
    </submittedName>
</protein>